<dbReference type="Pfam" id="PF00296">
    <property type="entry name" value="Bac_luciferase"/>
    <property type="match status" value="1"/>
</dbReference>
<evidence type="ECO:0000313" key="5">
    <source>
        <dbReference type="Proteomes" id="UP000250242"/>
    </source>
</evidence>
<dbReference type="PANTHER" id="PTHR30137:SF6">
    <property type="entry name" value="LUCIFERASE-LIKE MONOOXYGENASE"/>
    <property type="match status" value="1"/>
</dbReference>
<name>A0A2X1WEN2_9BURK</name>
<dbReference type="SUPFAM" id="SSF51679">
    <property type="entry name" value="Bacterial luciferase-like"/>
    <property type="match status" value="1"/>
</dbReference>
<dbReference type="EMBL" id="UATH01000001">
    <property type="protein sequence ID" value="SPY07124.1"/>
    <property type="molecule type" value="Genomic_DNA"/>
</dbReference>
<dbReference type="RefSeq" id="WP_048767305.1">
    <property type="nucleotide sequence ID" value="NZ_CP027417.1"/>
</dbReference>
<sequence>MQAYSVLDFSTIIEGEGASEALAKSLQLAQAAEANGYHRFWMAEHHNFPAIASSATAVALAYIGAGTQSIRIGAGGVMLPNHSPLVIAEQYGTLDALYPGRVDLGLGRAPGTDQTTARAMRRDLRAAAESFPQDIQELQMYLGEPQAGQQVQAFPGQNSQVQPWVLGSSLYGAQLAAYLGLPYSFASHFAPAMLHDAFRVYRQQFKASKAVAEPYAMPAVNMVVAETDEEAKYWFSSHQQSVLALFRNQSQKLQAPIEGYEASLNVSERHAVDSHLRYSFVGSEATVAAQLEQFLNDVPTDELMVHARIFDIDARLESLQRSAKVLAQFLTSSPA</sequence>
<dbReference type="GO" id="GO:0005829">
    <property type="term" value="C:cytosol"/>
    <property type="evidence" value="ECO:0007669"/>
    <property type="project" value="TreeGrafter"/>
</dbReference>
<evidence type="ECO:0000313" key="4">
    <source>
        <dbReference type="EMBL" id="SPY07124.1"/>
    </source>
</evidence>
<dbReference type="GO" id="GO:0016705">
    <property type="term" value="F:oxidoreductase activity, acting on paired donors, with incorporation or reduction of molecular oxygen"/>
    <property type="evidence" value="ECO:0007669"/>
    <property type="project" value="InterPro"/>
</dbReference>
<organism evidence="4 5">
    <name type="scientific">Oligella urethralis</name>
    <dbReference type="NCBI Taxonomy" id="90245"/>
    <lineage>
        <taxon>Bacteria</taxon>
        <taxon>Pseudomonadati</taxon>
        <taxon>Pseudomonadota</taxon>
        <taxon>Betaproteobacteria</taxon>
        <taxon>Burkholderiales</taxon>
        <taxon>Alcaligenaceae</taxon>
        <taxon>Oligella</taxon>
    </lineage>
</organism>
<dbReference type="InterPro" id="IPR011251">
    <property type="entry name" value="Luciferase-like_dom"/>
</dbReference>
<reference evidence="4 5" key="1">
    <citation type="submission" date="2018-06" db="EMBL/GenBank/DDBJ databases">
        <authorList>
            <consortium name="Pathogen Informatics"/>
            <person name="Doyle S."/>
        </authorList>
    </citation>
    <scope>NUCLEOTIDE SEQUENCE [LARGE SCALE GENOMIC DNA]</scope>
    <source>
        <strain evidence="4 5">NCTC11009</strain>
    </source>
</reference>
<dbReference type="InterPro" id="IPR050766">
    <property type="entry name" value="Bact_Lucif_Oxidored"/>
</dbReference>
<protein>
    <recommendedName>
        <fullName evidence="2">Luciferase-like monooxygenase</fullName>
    </recommendedName>
</protein>
<dbReference type="InterPro" id="IPR036661">
    <property type="entry name" value="Luciferase-like_sf"/>
</dbReference>
<dbReference type="KEGG" id="our:CEQ07_08565"/>
<dbReference type="Proteomes" id="UP000250242">
    <property type="component" value="Unassembled WGS sequence"/>
</dbReference>
<proteinExistence type="predicted"/>
<dbReference type="CDD" id="cd00347">
    <property type="entry name" value="Flavin_utilizing_monoxygenases"/>
    <property type="match status" value="1"/>
</dbReference>
<keyword evidence="4" id="KW-0503">Monooxygenase</keyword>
<dbReference type="AlphaFoldDB" id="A0A2X1WEN2"/>
<dbReference type="NCBIfam" id="TIGR03558">
    <property type="entry name" value="oxido_grp_1"/>
    <property type="match status" value="1"/>
</dbReference>
<dbReference type="InterPro" id="IPR019949">
    <property type="entry name" value="CmoO-like"/>
</dbReference>
<accession>A0A2X1WEN2</accession>
<comment type="similarity">
    <text evidence="1">To bacterial alkanal monooxygenase alpha and beta chains.</text>
</comment>
<evidence type="ECO:0000256" key="2">
    <source>
        <dbReference type="ARBA" id="ARBA00074555"/>
    </source>
</evidence>
<dbReference type="GO" id="GO:0004497">
    <property type="term" value="F:monooxygenase activity"/>
    <property type="evidence" value="ECO:0007669"/>
    <property type="project" value="UniProtKB-KW"/>
</dbReference>
<dbReference type="PANTHER" id="PTHR30137">
    <property type="entry name" value="LUCIFERASE-LIKE MONOOXYGENASE"/>
    <property type="match status" value="1"/>
</dbReference>
<keyword evidence="4" id="KW-0560">Oxidoreductase</keyword>
<dbReference type="FunFam" id="3.20.20.30:FF:000002">
    <property type="entry name" value="LLM class flavin-dependent oxidoreductase"/>
    <property type="match status" value="1"/>
</dbReference>
<dbReference type="Gene3D" id="3.20.20.30">
    <property type="entry name" value="Luciferase-like domain"/>
    <property type="match status" value="1"/>
</dbReference>
<gene>
    <name evidence="4" type="primary">luxA</name>
    <name evidence="4" type="ORF">NCTC11009_00314</name>
</gene>
<evidence type="ECO:0000259" key="3">
    <source>
        <dbReference type="Pfam" id="PF00296"/>
    </source>
</evidence>
<feature type="domain" description="Luciferase-like" evidence="3">
    <location>
        <begin position="16"/>
        <end position="294"/>
    </location>
</feature>
<evidence type="ECO:0000256" key="1">
    <source>
        <dbReference type="ARBA" id="ARBA00007789"/>
    </source>
</evidence>